<organism evidence="2 3">
    <name type="scientific">Streptomyces lincolnensis</name>
    <dbReference type="NCBI Taxonomy" id="1915"/>
    <lineage>
        <taxon>Bacteria</taxon>
        <taxon>Bacillati</taxon>
        <taxon>Actinomycetota</taxon>
        <taxon>Actinomycetes</taxon>
        <taxon>Kitasatosporales</taxon>
        <taxon>Streptomycetaceae</taxon>
        <taxon>Streptomyces</taxon>
    </lineage>
</organism>
<dbReference type="PATRIC" id="fig|1915.4.peg.5681"/>
<dbReference type="GO" id="GO:0003729">
    <property type="term" value="F:mRNA binding"/>
    <property type="evidence" value="ECO:0007669"/>
    <property type="project" value="TreeGrafter"/>
</dbReference>
<dbReference type="Gene3D" id="1.25.40.10">
    <property type="entry name" value="Tetratricopeptide repeat domain"/>
    <property type="match status" value="3"/>
</dbReference>
<dbReference type="InterPro" id="IPR011990">
    <property type="entry name" value="TPR-like_helical_dom_sf"/>
</dbReference>
<sequence>MQVRGRQSVSAGGDIGVAVTGDNNQVLLAPAVRSAYWEQVRRIAPAELVDREAELKDLAAFCTTSAGPAYAWWRAGAWAGKTALLSWFALHPPEGVRIVPFFVTARLGAQNDVVAYVDVLLEQLTELSGEGIPAYLTPATREAHLLRLYAEAARACHERGERLVLLVDGLDEDRGVTTGPEAHSIASLLPGRPEHGLRVLVAGRLNPPLPGDVPDAHPLRDPAAVRTLDPSPYAQAVRVEAERELKQLTGTGGLEYDLLALVTAAGGGLTAQDLAGLTGAVPYRVRNVLDTCAGRTFGRRVSVYLLGHEELQLQAEDMLGTAELGRFRGRLHTWADEWRERGWPEETPEYLLRGYVRMLGATGDVDRMAACALDAVRHDRMRESTGGDGAAMNEIRAAEQAVAESPEHGLLDSVRLAVHRERLGDRNEGLPHGLPKAWAAAGRTSRALALARGFSDAERRGLALAEVADEWSAQGATDAVRELWAEAEECARQCGGWFSGSLILQRLSEQRIRAGRYEEAAETARALDDSIFRTPAYTGVVTACVEAGFLDRARELVRAAPDEDCAAHGTAVVVAALAEAGRTAEAERLARAAVFPAARLRGLIALAAVLARTGELPDAERLFDRAAELADDDRLRVVQVTGLLAAGEHERAHRVARAVPDRIKREHAVRDVVTCLAEAGEFDRAAALAHSLDGSTRTSGLRNIALSLAEAGEYDRAIALAGELPAPEREKGELLSSLAGVLAEAGAFDRALKLARRPRELVWRRHAFCRIVRSLAEKGQFDRATDLADTIEDADGRARALVDVATELARSGRPERAERILQDVETHMRCPEAVTAARKLGHAATALGEAGRTEEALALLHGVEELFPGRGVVHFADEELTATVSALASVGELDRARALLRRIAVDQRRAAVAVLVRCLAASGARARAKALADSSVRKREDDPLMAYEVRGALLNGLAQAGDFDRAEKVLRETTDGRARTTYRADLALAMARAGLHTPARTHVALLAGTAPFVDTDTVARTLVEIGEHDRALTLAAEAESYDEDRENKKAGKEDGEDGQDRGDRHWTSVIRIAETLVAVGRHEDAVDRVERLLPDVDEHSARAVVRLVRSLAEAGALDPAERLTRILMAPAHAAPAHAAVATATTDPARARRSTALALRTGGWVPALPALLRHAPETVPLVIEAANEMKSACRRHLEPPTAARTSAPSST</sequence>
<evidence type="ECO:0000256" key="1">
    <source>
        <dbReference type="SAM" id="MobiDB-lite"/>
    </source>
</evidence>
<proteinExistence type="predicted"/>
<name>A0A1B1MG39_STRLN</name>
<feature type="compositionally biased region" description="Basic and acidic residues" evidence="1">
    <location>
        <begin position="1045"/>
        <end position="1063"/>
    </location>
</feature>
<dbReference type="AlphaFoldDB" id="A0A1B1MG39"/>
<dbReference type="InterPro" id="IPR002885">
    <property type="entry name" value="PPR_rpt"/>
</dbReference>
<dbReference type="KEGG" id="sls:SLINC_5128"/>
<feature type="region of interest" description="Disordered" evidence="1">
    <location>
        <begin position="1034"/>
        <end position="1063"/>
    </location>
</feature>
<keyword evidence="3" id="KW-1185">Reference proteome</keyword>
<dbReference type="Pfam" id="PF01535">
    <property type="entry name" value="PPR"/>
    <property type="match status" value="1"/>
</dbReference>
<accession>A0A1B1MG39</accession>
<dbReference type="PANTHER" id="PTHR47938:SF35">
    <property type="entry name" value="PENTATRICOPEPTIDE REPEAT-CONTAINING PROTEIN 4, MITOCHONDRIAL-RELATED"/>
    <property type="match status" value="1"/>
</dbReference>
<reference evidence="2 3" key="1">
    <citation type="submission" date="2016-07" db="EMBL/GenBank/DDBJ databases">
        <title>Enhancement of antibiotic productionsby engineered nitrateutilization in actinobacteria.</title>
        <authorList>
            <person name="Meng S.C."/>
        </authorList>
    </citation>
    <scope>NUCLEOTIDE SEQUENCE [LARGE SCALE GENOMIC DNA]</scope>
    <source>
        <strain evidence="2 3">NRRL 2936</strain>
    </source>
</reference>
<dbReference type="Proteomes" id="UP000092598">
    <property type="component" value="Chromosome"/>
</dbReference>
<dbReference type="STRING" id="1915.SLINC_5128"/>
<protein>
    <submittedName>
        <fullName evidence="2">Uncharacterized protein</fullName>
    </submittedName>
</protein>
<dbReference type="SUPFAM" id="SSF48452">
    <property type="entry name" value="TPR-like"/>
    <property type="match status" value="1"/>
</dbReference>
<dbReference type="PANTHER" id="PTHR47938">
    <property type="entry name" value="RESPIRATORY COMPLEX I CHAPERONE (CIA84), PUTATIVE (AFU_ORTHOLOGUE AFUA_2G06020)-RELATED"/>
    <property type="match status" value="1"/>
</dbReference>
<dbReference type="EMBL" id="CP016438">
    <property type="protein sequence ID" value="ANS67352.1"/>
    <property type="molecule type" value="Genomic_DNA"/>
</dbReference>
<gene>
    <name evidence="2" type="ORF">SLINC_5128</name>
</gene>
<evidence type="ECO:0000313" key="2">
    <source>
        <dbReference type="EMBL" id="ANS67352.1"/>
    </source>
</evidence>
<dbReference type="RefSeq" id="WP_067438041.1">
    <property type="nucleotide sequence ID" value="NZ_CP016438.1"/>
</dbReference>
<evidence type="ECO:0000313" key="3">
    <source>
        <dbReference type="Proteomes" id="UP000092598"/>
    </source>
</evidence>
<dbReference type="OrthoDB" id="3261206at2"/>